<reference evidence="1" key="2">
    <citation type="submission" date="2011-02" db="EMBL/GenBank/DDBJ databases">
        <authorList>
            <person name="MacLean D."/>
        </authorList>
    </citation>
    <scope>NUCLEOTIDE SEQUENCE</scope>
</reference>
<organism evidence="1">
    <name type="scientific">Albugo laibachii Nc14</name>
    <dbReference type="NCBI Taxonomy" id="890382"/>
    <lineage>
        <taxon>Eukaryota</taxon>
        <taxon>Sar</taxon>
        <taxon>Stramenopiles</taxon>
        <taxon>Oomycota</taxon>
        <taxon>Peronosporomycetes</taxon>
        <taxon>Albuginales</taxon>
        <taxon>Albuginaceae</taxon>
        <taxon>Albugo</taxon>
    </lineage>
</organism>
<accession>F0W547</accession>
<protein>
    <submittedName>
        <fullName evidence="1">AlNc14C19G2018 protein</fullName>
    </submittedName>
</protein>
<dbReference type="AlphaFoldDB" id="F0W547"/>
<dbReference type="EMBL" id="FR824064">
    <property type="protein sequence ID" value="CCA16238.1"/>
    <property type="molecule type" value="Genomic_DNA"/>
</dbReference>
<proteinExistence type="predicted"/>
<name>F0W547_9STRA</name>
<reference evidence="1" key="1">
    <citation type="journal article" date="2011" name="PLoS Biol.">
        <title>Gene gain and loss during evolution of obligate parasitism in the white rust pathogen of Arabidopsis thaliana.</title>
        <authorList>
            <person name="Kemen E."/>
            <person name="Gardiner A."/>
            <person name="Schultz-Larsen T."/>
            <person name="Kemen A.C."/>
            <person name="Balmuth A.L."/>
            <person name="Robert-Seilaniantz A."/>
            <person name="Bailey K."/>
            <person name="Holub E."/>
            <person name="Studholme D.J."/>
            <person name="Maclean D."/>
            <person name="Jones J.D."/>
        </authorList>
    </citation>
    <scope>NUCLEOTIDE SEQUENCE</scope>
</reference>
<dbReference type="HOGENOM" id="CLU_2563166_0_0_1"/>
<gene>
    <name evidence="1" type="primary">AlNc14C19G2018</name>
    <name evidence="1" type="ORF">ALNC14_023810</name>
</gene>
<sequence>MLYLGQSKTFKENTNRFVGRGFSESTKIATKRLTLAVNTGCMWPTSNPSCTLSLPVLPDKRMTKKYTNVSKLQKMLRDTLPR</sequence>
<evidence type="ECO:0000313" key="1">
    <source>
        <dbReference type="EMBL" id="CCA16238.1"/>
    </source>
</evidence>